<feature type="compositionally biased region" description="Low complexity" evidence="1">
    <location>
        <begin position="207"/>
        <end position="250"/>
    </location>
</feature>
<feature type="transmembrane region" description="Helical" evidence="2">
    <location>
        <begin position="77"/>
        <end position="96"/>
    </location>
</feature>
<evidence type="ECO:0000313" key="5">
    <source>
        <dbReference type="Proteomes" id="UP000266934"/>
    </source>
</evidence>
<evidence type="ECO:0000256" key="2">
    <source>
        <dbReference type="SAM" id="Phobius"/>
    </source>
</evidence>
<reference evidence="4 5" key="1">
    <citation type="submission" date="2018-08" db="EMBL/GenBank/DDBJ databases">
        <title>Complete genome sequencing of Blastochloris tepida GI.</title>
        <authorList>
            <person name="Tsukatani Y."/>
            <person name="Mori H."/>
        </authorList>
    </citation>
    <scope>NUCLEOTIDE SEQUENCE [LARGE SCALE GENOMIC DNA]</scope>
    <source>
        <strain evidence="4 5">GI</strain>
    </source>
</reference>
<dbReference type="KEGG" id="blag:BLTE_02130"/>
<accession>A0A348FW45</accession>
<feature type="region of interest" description="Disordered" evidence="1">
    <location>
        <begin position="204"/>
        <end position="250"/>
    </location>
</feature>
<dbReference type="Proteomes" id="UP000266934">
    <property type="component" value="Chromosome"/>
</dbReference>
<dbReference type="Pfam" id="PF03703">
    <property type="entry name" value="bPH_2"/>
    <property type="match status" value="1"/>
</dbReference>
<dbReference type="InterPro" id="IPR054839">
    <property type="entry name" value="puhB_PGC"/>
</dbReference>
<dbReference type="EMBL" id="AP018907">
    <property type="protein sequence ID" value="BBF91528.1"/>
    <property type="molecule type" value="Genomic_DNA"/>
</dbReference>
<dbReference type="AlphaFoldDB" id="A0A348FW45"/>
<gene>
    <name evidence="4" type="ORF">BLTE_02130</name>
</gene>
<evidence type="ECO:0000313" key="4">
    <source>
        <dbReference type="EMBL" id="BBF91528.1"/>
    </source>
</evidence>
<keyword evidence="5" id="KW-1185">Reference proteome</keyword>
<organism evidence="4 5">
    <name type="scientific">Blastochloris tepida</name>
    <dbReference type="NCBI Taxonomy" id="2233851"/>
    <lineage>
        <taxon>Bacteria</taxon>
        <taxon>Pseudomonadati</taxon>
        <taxon>Pseudomonadota</taxon>
        <taxon>Alphaproteobacteria</taxon>
        <taxon>Hyphomicrobiales</taxon>
        <taxon>Blastochloridaceae</taxon>
        <taxon>Blastochloris</taxon>
    </lineage>
</organism>
<dbReference type="InterPro" id="IPR005182">
    <property type="entry name" value="YdbS-like_PH"/>
</dbReference>
<keyword evidence="2" id="KW-0472">Membrane</keyword>
<dbReference type="RefSeq" id="WP_197723253.1">
    <property type="nucleotide sequence ID" value="NZ_AP018907.1"/>
</dbReference>
<proteinExistence type="predicted"/>
<evidence type="ECO:0000256" key="1">
    <source>
        <dbReference type="SAM" id="MobiDB-lite"/>
    </source>
</evidence>
<feature type="domain" description="YdbS-like PH" evidence="3">
    <location>
        <begin position="101"/>
        <end position="188"/>
    </location>
</feature>
<protein>
    <recommendedName>
        <fullName evidence="3">YdbS-like PH domain-containing protein</fullName>
    </recommendedName>
</protein>
<evidence type="ECO:0000259" key="3">
    <source>
        <dbReference type="Pfam" id="PF03703"/>
    </source>
</evidence>
<sequence length="250" mass="26800">MSHHDDEFEPYVKGLPGPLPAGEDMLWQGEPQWWRFAITALHVRKVAIYFLLLAIWRFANGISAQETLPEMTAGITWLITAGAGVVGIIVLGARWICSTSVYTITTKRVVLQFGVVLQMTFNLPFSSINHAALKTYSDGTGDIPLSLIEGKGKRLGYMVLWPHVRPWRFERPEPMMRCVPDARKVSEILANAIAADTARRAAEEAQAEAAEAAAEAADAGSEVASATESGQAPAGQVAAGQAAPAAAATS</sequence>
<keyword evidence="2" id="KW-0812">Transmembrane</keyword>
<dbReference type="NCBIfam" id="NF040894">
    <property type="entry name" value="puhB_PGC"/>
    <property type="match status" value="1"/>
</dbReference>
<keyword evidence="2" id="KW-1133">Transmembrane helix</keyword>
<name>A0A348FW45_9HYPH</name>